<name>A0A1X0P3M6_9TRYP</name>
<reference evidence="1 2" key="1">
    <citation type="submission" date="2017-03" db="EMBL/GenBank/DDBJ databases">
        <title>An alternative strategy for trypanosome survival in the mammalian bloodstream revealed through genome and transcriptome analysis of the ubiquitous bovine parasite Trypanosoma (Megatrypanum) theileri.</title>
        <authorList>
            <person name="Kelly S."/>
            <person name="Ivens A."/>
            <person name="Mott A."/>
            <person name="O'Neill E."/>
            <person name="Emms D."/>
            <person name="Macleod O."/>
            <person name="Voorheis P."/>
            <person name="Matthews J."/>
            <person name="Matthews K."/>
            <person name="Carrington M."/>
        </authorList>
    </citation>
    <scope>NUCLEOTIDE SEQUENCE [LARGE SCALE GENOMIC DNA]</scope>
    <source>
        <strain evidence="1">Edinburgh</strain>
    </source>
</reference>
<keyword evidence="2" id="KW-1185">Reference proteome</keyword>
<comment type="caution">
    <text evidence="1">The sequence shown here is derived from an EMBL/GenBank/DDBJ whole genome shotgun (WGS) entry which is preliminary data.</text>
</comment>
<accession>A0A1X0P3M6</accession>
<dbReference type="EMBL" id="NBCO01000005">
    <property type="protein sequence ID" value="ORC91527.1"/>
    <property type="molecule type" value="Genomic_DNA"/>
</dbReference>
<evidence type="ECO:0000313" key="1">
    <source>
        <dbReference type="EMBL" id="ORC91527.1"/>
    </source>
</evidence>
<dbReference type="SMART" id="SM00015">
    <property type="entry name" value="IQ"/>
    <property type="match status" value="1"/>
</dbReference>
<dbReference type="VEuPathDB" id="TriTrypDB:TM35_000051230"/>
<sequence>MFVLPVMQTTPEGSQPLEKVPTQITPSDIQLPVALLSHWGLPFYSELPEEGVARTELMEEYLIGLTRLVRMRNALFNEAYDNALQVLVRDETVEREFIEEDSNALVWWSFIEYTSEEARRVLERREETERLRIIDAFFVSALSDMSHFETIHRQHVATQFLDSCFLKLCQVKPGWMWRRVPPVLDDEDSSIPRTVRAPLWVGELSAEESEARKRITNNFFSGFSLILEVFTTTEKRLMHSNHVKDFQSYVVPLSEMEKKATLIQATFRGYRVRQRIAVAG</sequence>
<dbReference type="PROSITE" id="PS50096">
    <property type="entry name" value="IQ"/>
    <property type="match status" value="1"/>
</dbReference>
<evidence type="ECO:0000313" key="2">
    <source>
        <dbReference type="Proteomes" id="UP000192257"/>
    </source>
</evidence>
<dbReference type="InterPro" id="IPR000048">
    <property type="entry name" value="IQ_motif_EF-hand-BS"/>
</dbReference>
<dbReference type="Proteomes" id="UP000192257">
    <property type="component" value="Unassembled WGS sequence"/>
</dbReference>
<organism evidence="1 2">
    <name type="scientific">Trypanosoma theileri</name>
    <dbReference type="NCBI Taxonomy" id="67003"/>
    <lineage>
        <taxon>Eukaryota</taxon>
        <taxon>Discoba</taxon>
        <taxon>Euglenozoa</taxon>
        <taxon>Kinetoplastea</taxon>
        <taxon>Metakinetoplastina</taxon>
        <taxon>Trypanosomatida</taxon>
        <taxon>Trypanosomatidae</taxon>
        <taxon>Trypanosoma</taxon>
    </lineage>
</organism>
<dbReference type="CDD" id="cd23767">
    <property type="entry name" value="IQCD"/>
    <property type="match status" value="1"/>
</dbReference>
<dbReference type="RefSeq" id="XP_028885593.1">
    <property type="nucleotide sequence ID" value="XM_029022778.1"/>
</dbReference>
<dbReference type="Gene3D" id="1.20.5.190">
    <property type="match status" value="1"/>
</dbReference>
<dbReference type="Pfam" id="PF00612">
    <property type="entry name" value="IQ"/>
    <property type="match status" value="1"/>
</dbReference>
<proteinExistence type="predicted"/>
<dbReference type="AlphaFoldDB" id="A0A1X0P3M6"/>
<gene>
    <name evidence="1" type="ORF">TM35_000051230</name>
</gene>
<dbReference type="GeneID" id="39982558"/>
<protein>
    <submittedName>
        <fullName evidence="1">Putative DNA-damage inducible protein DDI1-like protein</fullName>
    </submittedName>
</protein>
<dbReference type="OrthoDB" id="244422at2759"/>